<comment type="caution">
    <text evidence="2">The sequence shown here is derived from an EMBL/GenBank/DDBJ whole genome shotgun (WGS) entry which is preliminary data.</text>
</comment>
<reference evidence="2 3" key="1">
    <citation type="submission" date="2024-01" db="EMBL/GenBank/DDBJ databases">
        <title>Genome insights into Plantactinospora sonchi sp. nov.</title>
        <authorList>
            <person name="Wang L."/>
        </authorList>
    </citation>
    <scope>NUCLEOTIDE SEQUENCE [LARGE SCALE GENOMIC DNA]</scope>
    <source>
        <strain evidence="2 3">NEAU-QY2</strain>
    </source>
</reference>
<keyword evidence="3" id="KW-1185">Reference proteome</keyword>
<proteinExistence type="predicted"/>
<accession>A0ABU7RP76</accession>
<protein>
    <submittedName>
        <fullName evidence="2">Uncharacterized protein</fullName>
    </submittedName>
</protein>
<dbReference type="Proteomes" id="UP001332243">
    <property type="component" value="Unassembled WGS sequence"/>
</dbReference>
<sequence length="290" mass="31699">MNDERPLSPAAAERRARATRRFRTEAVALREVWRESVLRQRPSWTGGWWTAAVDSLTRAIAETRDPQPACVRLGRARAAAGVGIDDTVADLSALYRALPEGEPPDHLLEVLVGAWTEVTLVPEHTAPCVEALPRLRDVDELQVVLKEIARHAQLTGTPLGNRHVLLVADLTAVPPPTRCAGTSPKPTDEQPTEYDVSAPPDLSAVLEQPVLGVELATRFRTAFPAGEPIIRLWPGGYVVLTDASAELVGRTASLRRGLAEIGLATARLWYEDFPDDVPAAQALYQRLIRN</sequence>
<evidence type="ECO:0000256" key="1">
    <source>
        <dbReference type="SAM" id="MobiDB-lite"/>
    </source>
</evidence>
<gene>
    <name evidence="2" type="ORF">V1633_07150</name>
</gene>
<dbReference type="RefSeq" id="WP_331213389.1">
    <property type="nucleotide sequence ID" value="NZ_JAZGQK010000006.1"/>
</dbReference>
<name>A0ABU7RP76_9ACTN</name>
<feature type="region of interest" description="Disordered" evidence="1">
    <location>
        <begin position="176"/>
        <end position="196"/>
    </location>
</feature>
<organism evidence="2 3">
    <name type="scientific">Plantactinospora sonchi</name>
    <dbReference type="NCBI Taxonomy" id="1544735"/>
    <lineage>
        <taxon>Bacteria</taxon>
        <taxon>Bacillati</taxon>
        <taxon>Actinomycetota</taxon>
        <taxon>Actinomycetes</taxon>
        <taxon>Micromonosporales</taxon>
        <taxon>Micromonosporaceae</taxon>
        <taxon>Plantactinospora</taxon>
    </lineage>
</organism>
<evidence type="ECO:0000313" key="2">
    <source>
        <dbReference type="EMBL" id="MEE6258268.1"/>
    </source>
</evidence>
<evidence type="ECO:0000313" key="3">
    <source>
        <dbReference type="Proteomes" id="UP001332243"/>
    </source>
</evidence>
<dbReference type="EMBL" id="JAZGQK010000006">
    <property type="protein sequence ID" value="MEE6258268.1"/>
    <property type="molecule type" value="Genomic_DNA"/>
</dbReference>